<dbReference type="PANTHER" id="PTHR22950:SF668">
    <property type="entry name" value="AMINO ACID TRANSPORTER (EUROFUNG)"/>
    <property type="match status" value="1"/>
</dbReference>
<feature type="transmembrane region" description="Helical" evidence="7">
    <location>
        <begin position="247"/>
        <end position="263"/>
    </location>
</feature>
<evidence type="ECO:0000313" key="9">
    <source>
        <dbReference type="EMBL" id="KAH9810085.1"/>
    </source>
</evidence>
<feature type="compositionally biased region" description="Polar residues" evidence="6">
    <location>
        <begin position="81"/>
        <end position="92"/>
    </location>
</feature>
<gene>
    <name evidence="9" type="ORF">Tdes44962_MAKER01057</name>
</gene>
<feature type="transmembrane region" description="Helical" evidence="7">
    <location>
        <begin position="527"/>
        <end position="548"/>
    </location>
</feature>
<evidence type="ECO:0000313" key="10">
    <source>
        <dbReference type="Proteomes" id="UP001138500"/>
    </source>
</evidence>
<keyword evidence="4 7" id="KW-1133">Transmembrane helix</keyword>
<evidence type="ECO:0000256" key="6">
    <source>
        <dbReference type="SAM" id="MobiDB-lite"/>
    </source>
</evidence>
<proteinExistence type="inferred from homology"/>
<keyword evidence="5 7" id="KW-0472">Membrane</keyword>
<feature type="transmembrane region" description="Helical" evidence="7">
    <location>
        <begin position="483"/>
        <end position="506"/>
    </location>
</feature>
<feature type="transmembrane region" description="Helical" evidence="7">
    <location>
        <begin position="188"/>
        <end position="208"/>
    </location>
</feature>
<feature type="transmembrane region" description="Helical" evidence="7">
    <location>
        <begin position="163"/>
        <end position="182"/>
    </location>
</feature>
<feature type="domain" description="Amino acid transporter transmembrane" evidence="8">
    <location>
        <begin position="160"/>
        <end position="545"/>
    </location>
</feature>
<feature type="transmembrane region" description="Helical" evidence="7">
    <location>
        <begin position="337"/>
        <end position="358"/>
    </location>
</feature>
<evidence type="ECO:0000256" key="1">
    <source>
        <dbReference type="ARBA" id="ARBA00004141"/>
    </source>
</evidence>
<feature type="transmembrane region" description="Helical" evidence="7">
    <location>
        <begin position="412"/>
        <end position="435"/>
    </location>
</feature>
<keyword evidence="3 7" id="KW-0812">Transmembrane</keyword>
<reference evidence="9 10" key="2">
    <citation type="journal article" date="2021" name="Curr. Genet.">
        <title>Genetic response to nitrogen starvation in the aggressive Eucalyptus foliar pathogen Teratosphaeria destructans.</title>
        <authorList>
            <person name="Havenga M."/>
            <person name="Wingfield B.D."/>
            <person name="Wingfield M.J."/>
            <person name="Dreyer L.L."/>
            <person name="Roets F."/>
            <person name="Aylward J."/>
        </authorList>
    </citation>
    <scope>NUCLEOTIDE SEQUENCE [LARGE SCALE GENOMIC DNA]</scope>
    <source>
        <strain evidence="9">CMW44962</strain>
    </source>
</reference>
<feature type="region of interest" description="Disordered" evidence="6">
    <location>
        <begin position="1"/>
        <end position="128"/>
    </location>
</feature>
<evidence type="ECO:0000259" key="8">
    <source>
        <dbReference type="Pfam" id="PF01490"/>
    </source>
</evidence>
<comment type="caution">
    <text evidence="9">The sequence shown here is derived from an EMBL/GenBank/DDBJ whole genome shotgun (WGS) entry which is preliminary data.</text>
</comment>
<dbReference type="EMBL" id="RIBY02002533">
    <property type="protein sequence ID" value="KAH9810085.1"/>
    <property type="molecule type" value="Genomic_DNA"/>
</dbReference>
<dbReference type="InterPro" id="IPR013057">
    <property type="entry name" value="AA_transpt_TM"/>
</dbReference>
<accession>A0A9W7SIQ4</accession>
<dbReference type="GO" id="GO:0016020">
    <property type="term" value="C:membrane"/>
    <property type="evidence" value="ECO:0007669"/>
    <property type="project" value="UniProtKB-SubCell"/>
</dbReference>
<feature type="compositionally biased region" description="Low complexity" evidence="6">
    <location>
        <begin position="97"/>
        <end position="106"/>
    </location>
</feature>
<evidence type="ECO:0000256" key="5">
    <source>
        <dbReference type="ARBA" id="ARBA00023136"/>
    </source>
</evidence>
<protein>
    <submittedName>
        <fullName evidence="9">Amino acid transporter</fullName>
    </submittedName>
</protein>
<feature type="transmembrane region" description="Helical" evidence="7">
    <location>
        <begin position="456"/>
        <end position="477"/>
    </location>
</feature>
<reference evidence="9 10" key="1">
    <citation type="journal article" date="2018" name="IMA Fungus">
        <title>IMA Genome-F 10: Nine draft genome sequences of Claviceps purpurea s.lat., including C. arundinis, C. humidiphila, and C. cf. spartinae, pseudomolecules for the pitch canker pathogen Fusarium circinatum, draft genome of Davidsoniella eucalypti, Grosmannia galeiformis, Quambalaria eucalypti, and Teratosphaeria destructans.</title>
        <authorList>
            <person name="Wingfield B.D."/>
            <person name="Liu M."/>
            <person name="Nguyen H.D."/>
            <person name="Lane F.A."/>
            <person name="Morgan S.W."/>
            <person name="De Vos L."/>
            <person name="Wilken P.M."/>
            <person name="Duong T.A."/>
            <person name="Aylward J."/>
            <person name="Coetzee M.P."/>
            <person name="Dadej K."/>
            <person name="De Beer Z.W."/>
            <person name="Findlay W."/>
            <person name="Havenga M."/>
            <person name="Kolarik M."/>
            <person name="Menzies J.G."/>
            <person name="Naidoo K."/>
            <person name="Pochopski O."/>
            <person name="Shoukouhi P."/>
            <person name="Santana Q.C."/>
            <person name="Seifert K.A."/>
            <person name="Soal N."/>
            <person name="Steenkamp E.T."/>
            <person name="Tatham C.T."/>
            <person name="van der Nest M.A."/>
            <person name="Wingfield M.J."/>
        </authorList>
    </citation>
    <scope>NUCLEOTIDE SEQUENCE [LARGE SCALE GENOMIC DNA]</scope>
    <source>
        <strain evidence="9">CMW44962</strain>
    </source>
</reference>
<feature type="transmembrane region" description="Helical" evidence="7">
    <location>
        <begin position="299"/>
        <end position="317"/>
    </location>
</feature>
<dbReference type="GO" id="GO:0015179">
    <property type="term" value="F:L-amino acid transmembrane transporter activity"/>
    <property type="evidence" value="ECO:0007669"/>
    <property type="project" value="TreeGrafter"/>
</dbReference>
<evidence type="ECO:0000256" key="3">
    <source>
        <dbReference type="ARBA" id="ARBA00022692"/>
    </source>
</evidence>
<dbReference type="Proteomes" id="UP001138500">
    <property type="component" value="Unassembled WGS sequence"/>
</dbReference>
<comment type="subcellular location">
    <subcellularLocation>
        <location evidence="1">Membrane</location>
        <topology evidence="1">Multi-pass membrane protein</topology>
    </subcellularLocation>
</comment>
<dbReference type="Pfam" id="PF01490">
    <property type="entry name" value="Aa_trans"/>
    <property type="match status" value="1"/>
</dbReference>
<dbReference type="PANTHER" id="PTHR22950">
    <property type="entry name" value="AMINO ACID TRANSPORTER"/>
    <property type="match status" value="1"/>
</dbReference>
<feature type="transmembrane region" description="Helical" evidence="7">
    <location>
        <begin position="275"/>
        <end position="292"/>
    </location>
</feature>
<dbReference type="AlphaFoldDB" id="A0A9W7SIQ4"/>
<dbReference type="Gene3D" id="1.20.1740.10">
    <property type="entry name" value="Amino acid/polyamine transporter I"/>
    <property type="match status" value="1"/>
</dbReference>
<dbReference type="OrthoDB" id="294730at2759"/>
<feature type="transmembrane region" description="Helical" evidence="7">
    <location>
        <begin position="370"/>
        <end position="392"/>
    </location>
</feature>
<feature type="compositionally biased region" description="Basic and acidic residues" evidence="6">
    <location>
        <begin position="117"/>
        <end position="128"/>
    </location>
</feature>
<comment type="similarity">
    <text evidence="2">Belongs to the amino acid/polyamine transporter 2 family.</text>
</comment>
<evidence type="ECO:0000256" key="4">
    <source>
        <dbReference type="ARBA" id="ARBA00022989"/>
    </source>
</evidence>
<keyword evidence="10" id="KW-1185">Reference proteome</keyword>
<evidence type="ECO:0000256" key="2">
    <source>
        <dbReference type="ARBA" id="ARBA00008066"/>
    </source>
</evidence>
<name>A0A9W7SIQ4_9PEZI</name>
<organism evidence="9 10">
    <name type="scientific">Teratosphaeria destructans</name>
    <dbReference type="NCBI Taxonomy" id="418781"/>
    <lineage>
        <taxon>Eukaryota</taxon>
        <taxon>Fungi</taxon>
        <taxon>Dikarya</taxon>
        <taxon>Ascomycota</taxon>
        <taxon>Pezizomycotina</taxon>
        <taxon>Dothideomycetes</taxon>
        <taxon>Dothideomycetidae</taxon>
        <taxon>Mycosphaerellales</taxon>
        <taxon>Teratosphaeriaceae</taxon>
        <taxon>Teratosphaeria</taxon>
    </lineage>
</organism>
<evidence type="ECO:0000256" key="7">
    <source>
        <dbReference type="SAM" id="Phobius"/>
    </source>
</evidence>
<sequence>MAPDTPAGVQQVSLPTNPDPAMVAPFQDDLAAEATDTLPSSPVSSPSHASVDQGNIVTRDRQHSLSDTVSRTATLDGIRPGTNTPATQAQPNRSRKGSVLSSLKSTLKSRRSSGNRCSEEQPEKFKKRNVDVEARSAITGLDQDGDVLEVQDGSRVHYKTMHWWHAGIVMIAETISLGIMSLPSSLATMGFVPGIILIVFLGMCSWYNGYSVYMMKRKHDAKFTSFADGLALMCGIPGRVIGEISQTLLQIFIVAAHIVTFAIELNTLTDHGTCTVVFTVVGAVVCFIATLPRTYEANSWISILSTIIAMIGIGIDANGYGNTFAVLPSRLADFPKAARAISAMILAYSGHIAYPSILDEMKAPRDFPKSLAMVGIGTTSFYVLVAAVIYAYAGQEVAAPALGSASAIVSKVAYGVATPTIVVAGVIAALVCAKATYKHVWRKNPGVMEERSWRGFGSWVGILAVLYIVAWIIASVIPDFGNLLALIGALFGTWYCLGFPAMFWLWTRWQEKVAGPLCFLCQLRNAALVALNLVLVLMSLAISVLGIYGSAIALGNSTQTRAPFSCASNANPMEELVSGGFATSNSTVHG</sequence>